<proteinExistence type="predicted"/>
<accession>A0AAX2JCK9</accession>
<dbReference type="AlphaFoldDB" id="A0AAX2JCK9"/>
<evidence type="ECO:0000313" key="2">
    <source>
        <dbReference type="EMBL" id="SQJ09715.1"/>
    </source>
</evidence>
<protein>
    <recommendedName>
        <fullName evidence="1">EF-hand domain-containing protein</fullName>
    </recommendedName>
</protein>
<feature type="domain" description="EF-hand" evidence="1">
    <location>
        <begin position="63"/>
        <end position="90"/>
    </location>
</feature>
<dbReference type="InterPro" id="IPR002048">
    <property type="entry name" value="EF_hand_dom"/>
</dbReference>
<gene>
    <name evidence="2" type="ORF">NCTC12112_02364</name>
</gene>
<name>A0AAX2JCK9_9FUSO</name>
<organism evidence="2 3">
    <name type="scientific">Fusobacterium ulcerans</name>
    <dbReference type="NCBI Taxonomy" id="861"/>
    <lineage>
        <taxon>Bacteria</taxon>
        <taxon>Fusobacteriati</taxon>
        <taxon>Fusobacteriota</taxon>
        <taxon>Fusobacteriia</taxon>
        <taxon>Fusobacteriales</taxon>
        <taxon>Fusobacteriaceae</taxon>
        <taxon>Fusobacterium</taxon>
    </lineage>
</organism>
<dbReference type="EMBL" id="LS483487">
    <property type="protein sequence ID" value="SQJ09715.1"/>
    <property type="molecule type" value="Genomic_DNA"/>
</dbReference>
<dbReference type="GO" id="GO:0005509">
    <property type="term" value="F:calcium ion binding"/>
    <property type="evidence" value="ECO:0007669"/>
    <property type="project" value="InterPro"/>
</dbReference>
<dbReference type="GeneID" id="78453645"/>
<evidence type="ECO:0000313" key="3">
    <source>
        <dbReference type="Proteomes" id="UP000249008"/>
    </source>
</evidence>
<dbReference type="PROSITE" id="PS50222">
    <property type="entry name" value="EF_HAND_2"/>
    <property type="match status" value="1"/>
</dbReference>
<reference evidence="2 3" key="1">
    <citation type="submission" date="2018-06" db="EMBL/GenBank/DDBJ databases">
        <authorList>
            <consortium name="Pathogen Informatics"/>
            <person name="Doyle S."/>
        </authorList>
    </citation>
    <scope>NUCLEOTIDE SEQUENCE [LARGE SCALE GENOMIC DNA]</scope>
    <source>
        <strain evidence="2 3">NCTC12112</strain>
    </source>
</reference>
<dbReference type="KEGG" id="ful:C4N20_02410"/>
<dbReference type="Proteomes" id="UP000249008">
    <property type="component" value="Chromosome 1"/>
</dbReference>
<evidence type="ECO:0000259" key="1">
    <source>
        <dbReference type="PROSITE" id="PS50222"/>
    </source>
</evidence>
<dbReference type="RefSeq" id="WP_005981248.1">
    <property type="nucleotide sequence ID" value="NZ_BAABXY010000001.1"/>
</dbReference>
<sequence>MSTLRKNITITEEENEIILDFCKKIGKSFSEVLRMGALFYIKEAEKKDLAEFLSLHCEKVSLEEQKEFEKMMEKIDNDDEGKEINLNELL</sequence>